<evidence type="ECO:0000313" key="2">
    <source>
        <dbReference type="Proteomes" id="UP000076852"/>
    </source>
</evidence>
<evidence type="ECO:0000313" key="1">
    <source>
        <dbReference type="EMBL" id="ANB77384.1"/>
    </source>
</evidence>
<protein>
    <submittedName>
        <fullName evidence="1">Uncharacterized protein</fullName>
    </submittedName>
</protein>
<keyword evidence="2" id="KW-1185">Reference proteome</keyword>
<gene>
    <name evidence="1" type="ORF">AYM40_35505</name>
</gene>
<dbReference type="EMBL" id="CP014579">
    <property type="protein sequence ID" value="ANB77384.1"/>
    <property type="molecule type" value="Genomic_DNA"/>
</dbReference>
<dbReference type="STRING" id="1804984.AYM40_35505"/>
<sequence>MGGSISEISSYALTAGRVGFFNAWSVDQRQSGLKLARMRLSNERGERAARLLLTEPVSAHGCVRARWTTAMTGMFEPTP</sequence>
<dbReference type="KEGG" id="buz:AYM40_35505"/>
<name>A0A160FW13_9BURK</name>
<proteinExistence type="predicted"/>
<organism evidence="1 2">
    <name type="scientific">Paraburkholderia phytofirmans OLGA172</name>
    <dbReference type="NCBI Taxonomy" id="1417228"/>
    <lineage>
        <taxon>Bacteria</taxon>
        <taxon>Pseudomonadati</taxon>
        <taxon>Pseudomonadota</taxon>
        <taxon>Betaproteobacteria</taxon>
        <taxon>Burkholderiales</taxon>
        <taxon>Burkholderiaceae</taxon>
        <taxon>Paraburkholderia</taxon>
    </lineage>
</organism>
<dbReference type="AlphaFoldDB" id="A0A160FW13"/>
<reference evidence="1 2" key="1">
    <citation type="journal article" date="2016" name="Gene">
        <title>PacBio SMRT assembly of a complex multi-replicon genome reveals chlorocatechol degradative operon in a region of genome plasticity.</title>
        <authorList>
            <person name="Ricker N."/>
            <person name="Shen S.Y."/>
            <person name="Goordial J."/>
            <person name="Jin S."/>
            <person name="Fulthorpe R.R."/>
        </authorList>
    </citation>
    <scope>NUCLEOTIDE SEQUENCE [LARGE SCALE GENOMIC DNA]</scope>
    <source>
        <strain evidence="1 2">OLGA172</strain>
    </source>
</reference>
<accession>A0A160FW13</accession>
<dbReference type="Proteomes" id="UP000076852">
    <property type="component" value="Chromosome 2"/>
</dbReference>